<organism evidence="2">
    <name type="scientific">Oryza nivara</name>
    <name type="common">Indian wild rice</name>
    <name type="synonym">Oryza sativa f. spontanea</name>
    <dbReference type="NCBI Taxonomy" id="4536"/>
    <lineage>
        <taxon>Eukaryota</taxon>
        <taxon>Viridiplantae</taxon>
        <taxon>Streptophyta</taxon>
        <taxon>Embryophyta</taxon>
        <taxon>Tracheophyta</taxon>
        <taxon>Spermatophyta</taxon>
        <taxon>Magnoliopsida</taxon>
        <taxon>Liliopsida</taxon>
        <taxon>Poales</taxon>
        <taxon>Poaceae</taxon>
        <taxon>BOP clade</taxon>
        <taxon>Oryzoideae</taxon>
        <taxon>Oryzeae</taxon>
        <taxon>Oryzinae</taxon>
        <taxon>Oryza</taxon>
    </lineage>
</organism>
<sequence>MPEVVEVQQADEPGRRKGRLKGRRRRRGWRGRRGDGVPAKPRSSRGGGRCDDAEGGDGDVGRRSGEAAGMAGDGGVVATPLVVGEDASPVISPRNGGEAGKEEAAATPGEVAA</sequence>
<dbReference type="AlphaFoldDB" id="A0A679BA99"/>
<accession>A0A679BA99</accession>
<proteinExistence type="predicted"/>
<reference evidence="2" key="1">
    <citation type="submission" date="2018-08" db="EMBL/GenBank/DDBJ databases">
        <title>Oryza nivara genomic DNA, chromosome 11, BAC clone:BBa0076N07.</title>
        <authorList>
            <person name="Wu J."/>
            <person name="Kanamori H."/>
        </authorList>
    </citation>
    <scope>NUCLEOTIDE SEQUENCE</scope>
    <source>
        <strain evidence="2">W0106</strain>
    </source>
</reference>
<gene>
    <name evidence="2" type="primary">BBa0076N07.32</name>
</gene>
<name>A0A679BA99_ORYNI</name>
<evidence type="ECO:0000256" key="1">
    <source>
        <dbReference type="SAM" id="MobiDB-lite"/>
    </source>
</evidence>
<protein>
    <submittedName>
        <fullName evidence="2">Retrotransposon protein-like</fullName>
    </submittedName>
</protein>
<feature type="compositionally biased region" description="Basic residues" evidence="1">
    <location>
        <begin position="16"/>
        <end position="31"/>
    </location>
</feature>
<feature type="region of interest" description="Disordered" evidence="1">
    <location>
        <begin position="1"/>
        <end position="73"/>
    </location>
</feature>
<feature type="region of interest" description="Disordered" evidence="1">
    <location>
        <begin position="87"/>
        <end position="113"/>
    </location>
</feature>
<evidence type="ECO:0000313" key="2">
    <source>
        <dbReference type="EMBL" id="BBF89737.1"/>
    </source>
</evidence>
<dbReference type="EMBL" id="AP018870">
    <property type="protein sequence ID" value="BBF89737.1"/>
    <property type="molecule type" value="Genomic_DNA"/>
</dbReference>